<dbReference type="GO" id="GO:0016887">
    <property type="term" value="F:ATP hydrolysis activity"/>
    <property type="evidence" value="ECO:0007669"/>
    <property type="project" value="InterPro"/>
</dbReference>
<dbReference type="CDD" id="cd03230">
    <property type="entry name" value="ABC_DR_subfamily_A"/>
    <property type="match status" value="1"/>
</dbReference>
<dbReference type="InterPro" id="IPR003593">
    <property type="entry name" value="AAA+_ATPase"/>
</dbReference>
<comment type="similarity">
    <text evidence="1">Belongs to the ABC transporter superfamily.</text>
</comment>
<evidence type="ECO:0000313" key="6">
    <source>
        <dbReference type="EMBL" id="SUZ86750.1"/>
    </source>
</evidence>
<sequence>MIRVQALSKNFNNIQAVDQVSFEVQRGEVLGFMGPNGAGKSTTMKMLTCFIPPSSGTADICGFSILDNPLQVRAQIGYLPESAPSYDEMLVGEFLRFVGEIRGYSGKELQRRVSIVIEMTALGDVKDQMIETLSKGFRQRTSLAQALIHDPPVLILDEPTDGLDPNQKHEVRSLIQNMSEERTILISTHILEEVEAVCTRAMVISAGKVVGYGTPDELMSQSLYRNSVTVSVNGADPTQLLNDFNELDFIYSVERVPDIRSGVVTMRLFPQKKESIALPLEKYLFAQNIPIENFNVNRGRLDEVFRELTTTDRQ</sequence>
<organism evidence="6">
    <name type="scientific">marine metagenome</name>
    <dbReference type="NCBI Taxonomy" id="408172"/>
    <lineage>
        <taxon>unclassified sequences</taxon>
        <taxon>metagenomes</taxon>
        <taxon>ecological metagenomes</taxon>
    </lineage>
</organism>
<dbReference type="PANTHER" id="PTHR43335:SF4">
    <property type="entry name" value="ABC TRANSPORTER, ATP-BINDING PROTEIN"/>
    <property type="match status" value="1"/>
</dbReference>
<dbReference type="Pfam" id="PF00005">
    <property type="entry name" value="ABC_tran"/>
    <property type="match status" value="1"/>
</dbReference>
<dbReference type="AlphaFoldDB" id="A0A381R5F0"/>
<evidence type="ECO:0000256" key="1">
    <source>
        <dbReference type="ARBA" id="ARBA00005417"/>
    </source>
</evidence>
<keyword evidence="3" id="KW-0547">Nucleotide-binding</keyword>
<keyword evidence="4" id="KW-0067">ATP-binding</keyword>
<evidence type="ECO:0000256" key="4">
    <source>
        <dbReference type="ARBA" id="ARBA00022840"/>
    </source>
</evidence>
<dbReference type="PANTHER" id="PTHR43335">
    <property type="entry name" value="ABC TRANSPORTER, ATP-BINDING PROTEIN"/>
    <property type="match status" value="1"/>
</dbReference>
<evidence type="ECO:0000259" key="5">
    <source>
        <dbReference type="PROSITE" id="PS50893"/>
    </source>
</evidence>
<feature type="domain" description="ABC transporter" evidence="5">
    <location>
        <begin position="2"/>
        <end position="231"/>
    </location>
</feature>
<name>A0A381R5F0_9ZZZZ</name>
<dbReference type="GO" id="GO:0005524">
    <property type="term" value="F:ATP binding"/>
    <property type="evidence" value="ECO:0007669"/>
    <property type="project" value="UniProtKB-KW"/>
</dbReference>
<dbReference type="PROSITE" id="PS50893">
    <property type="entry name" value="ABC_TRANSPORTER_2"/>
    <property type="match status" value="1"/>
</dbReference>
<evidence type="ECO:0000256" key="3">
    <source>
        <dbReference type="ARBA" id="ARBA00022741"/>
    </source>
</evidence>
<dbReference type="InterPro" id="IPR027417">
    <property type="entry name" value="P-loop_NTPase"/>
</dbReference>
<keyword evidence="2" id="KW-0813">Transport</keyword>
<dbReference type="SUPFAM" id="SSF52540">
    <property type="entry name" value="P-loop containing nucleoside triphosphate hydrolases"/>
    <property type="match status" value="1"/>
</dbReference>
<proteinExistence type="inferred from homology"/>
<accession>A0A381R5F0</accession>
<dbReference type="SMART" id="SM00382">
    <property type="entry name" value="AAA"/>
    <property type="match status" value="1"/>
</dbReference>
<reference evidence="6" key="1">
    <citation type="submission" date="2018-05" db="EMBL/GenBank/DDBJ databases">
        <authorList>
            <person name="Lanie J.A."/>
            <person name="Ng W.-L."/>
            <person name="Kazmierczak K.M."/>
            <person name="Andrzejewski T.M."/>
            <person name="Davidsen T.M."/>
            <person name="Wayne K.J."/>
            <person name="Tettelin H."/>
            <person name="Glass J.I."/>
            <person name="Rusch D."/>
            <person name="Podicherti R."/>
            <person name="Tsui H.-C.T."/>
            <person name="Winkler M.E."/>
        </authorList>
    </citation>
    <scope>NUCLEOTIDE SEQUENCE</scope>
</reference>
<dbReference type="InterPro" id="IPR003439">
    <property type="entry name" value="ABC_transporter-like_ATP-bd"/>
</dbReference>
<dbReference type="EMBL" id="UINC01001697">
    <property type="protein sequence ID" value="SUZ86750.1"/>
    <property type="molecule type" value="Genomic_DNA"/>
</dbReference>
<gene>
    <name evidence="6" type="ORF">METZ01_LOCUS39604</name>
</gene>
<protein>
    <recommendedName>
        <fullName evidence="5">ABC transporter domain-containing protein</fullName>
    </recommendedName>
</protein>
<dbReference type="Gene3D" id="3.40.50.300">
    <property type="entry name" value="P-loop containing nucleotide triphosphate hydrolases"/>
    <property type="match status" value="1"/>
</dbReference>
<evidence type="ECO:0000256" key="2">
    <source>
        <dbReference type="ARBA" id="ARBA00022448"/>
    </source>
</evidence>